<gene>
    <name evidence="4" type="ORF">pdam_00025237</name>
</gene>
<dbReference type="PANTHER" id="PTHR10075">
    <property type="entry name" value="BASIGIN RELATED"/>
    <property type="match status" value="1"/>
</dbReference>
<evidence type="ECO:0000313" key="5">
    <source>
        <dbReference type="Proteomes" id="UP000275408"/>
    </source>
</evidence>
<keyword evidence="1" id="KW-0393">Immunoglobulin domain</keyword>
<dbReference type="OrthoDB" id="10012075at2759"/>
<dbReference type="GO" id="GO:0070593">
    <property type="term" value="P:dendrite self-avoidance"/>
    <property type="evidence" value="ECO:0007669"/>
    <property type="project" value="TreeGrafter"/>
</dbReference>
<comment type="caution">
    <text evidence="4">The sequence shown here is derived from an EMBL/GenBank/DDBJ whole genome shotgun (WGS) entry which is preliminary data.</text>
</comment>
<keyword evidence="2" id="KW-0732">Signal</keyword>
<dbReference type="InterPro" id="IPR003598">
    <property type="entry name" value="Ig_sub2"/>
</dbReference>
<accession>A0A3M6UQQ4</accession>
<evidence type="ECO:0000259" key="3">
    <source>
        <dbReference type="PROSITE" id="PS50835"/>
    </source>
</evidence>
<name>A0A3M6UQQ4_POCDA</name>
<dbReference type="Gene3D" id="2.60.40.10">
    <property type="entry name" value="Immunoglobulins"/>
    <property type="match status" value="2"/>
</dbReference>
<dbReference type="InterPro" id="IPR036179">
    <property type="entry name" value="Ig-like_dom_sf"/>
</dbReference>
<dbReference type="GO" id="GO:0007411">
    <property type="term" value="P:axon guidance"/>
    <property type="evidence" value="ECO:0007669"/>
    <property type="project" value="TreeGrafter"/>
</dbReference>
<feature type="signal peptide" evidence="2">
    <location>
        <begin position="1"/>
        <end position="19"/>
    </location>
</feature>
<reference evidence="4 5" key="1">
    <citation type="journal article" date="2018" name="Sci. Rep.">
        <title>Comparative analysis of the Pocillopora damicornis genome highlights role of immune system in coral evolution.</title>
        <authorList>
            <person name="Cunning R."/>
            <person name="Bay R.A."/>
            <person name="Gillette P."/>
            <person name="Baker A.C."/>
            <person name="Traylor-Knowles N."/>
        </authorList>
    </citation>
    <scope>NUCLEOTIDE SEQUENCE [LARGE SCALE GENOMIC DNA]</scope>
    <source>
        <strain evidence="4">RSMAS</strain>
        <tissue evidence="4">Whole animal</tissue>
    </source>
</reference>
<dbReference type="Pfam" id="PF13895">
    <property type="entry name" value="Ig_2"/>
    <property type="match status" value="1"/>
</dbReference>
<dbReference type="PROSITE" id="PS50835">
    <property type="entry name" value="IG_LIKE"/>
    <property type="match status" value="1"/>
</dbReference>
<dbReference type="Pfam" id="PF13927">
    <property type="entry name" value="Ig_3"/>
    <property type="match status" value="1"/>
</dbReference>
<dbReference type="SMART" id="SM00408">
    <property type="entry name" value="IGc2"/>
    <property type="match status" value="1"/>
</dbReference>
<dbReference type="GO" id="GO:0007156">
    <property type="term" value="P:homophilic cell adhesion via plasma membrane adhesion molecules"/>
    <property type="evidence" value="ECO:0007669"/>
    <property type="project" value="TreeGrafter"/>
</dbReference>
<dbReference type="AlphaFoldDB" id="A0A3M6UQQ4"/>
<feature type="chain" id="PRO_5018011449" description="Ig-like domain-containing protein" evidence="2">
    <location>
        <begin position="20"/>
        <end position="247"/>
    </location>
</feature>
<dbReference type="Proteomes" id="UP000275408">
    <property type="component" value="Unassembled WGS sequence"/>
</dbReference>
<proteinExistence type="predicted"/>
<dbReference type="STRING" id="46731.A0A3M6UQQ4"/>
<dbReference type="GO" id="GO:0098632">
    <property type="term" value="F:cell-cell adhesion mediator activity"/>
    <property type="evidence" value="ECO:0007669"/>
    <property type="project" value="TreeGrafter"/>
</dbReference>
<organism evidence="4 5">
    <name type="scientific">Pocillopora damicornis</name>
    <name type="common">Cauliflower coral</name>
    <name type="synonym">Millepora damicornis</name>
    <dbReference type="NCBI Taxonomy" id="46731"/>
    <lineage>
        <taxon>Eukaryota</taxon>
        <taxon>Metazoa</taxon>
        <taxon>Cnidaria</taxon>
        <taxon>Anthozoa</taxon>
        <taxon>Hexacorallia</taxon>
        <taxon>Scleractinia</taxon>
        <taxon>Astrocoeniina</taxon>
        <taxon>Pocilloporidae</taxon>
        <taxon>Pocillopora</taxon>
    </lineage>
</organism>
<evidence type="ECO:0000256" key="1">
    <source>
        <dbReference type="ARBA" id="ARBA00023319"/>
    </source>
</evidence>
<feature type="domain" description="Ig-like" evidence="3">
    <location>
        <begin position="102"/>
        <end position="182"/>
    </location>
</feature>
<dbReference type="GO" id="GO:0005886">
    <property type="term" value="C:plasma membrane"/>
    <property type="evidence" value="ECO:0007669"/>
    <property type="project" value="TreeGrafter"/>
</dbReference>
<evidence type="ECO:0000313" key="4">
    <source>
        <dbReference type="EMBL" id="RMX55961.1"/>
    </source>
</evidence>
<dbReference type="InterPro" id="IPR007110">
    <property type="entry name" value="Ig-like_dom"/>
</dbReference>
<dbReference type="GO" id="GO:0030424">
    <property type="term" value="C:axon"/>
    <property type="evidence" value="ECO:0007669"/>
    <property type="project" value="TreeGrafter"/>
</dbReference>
<evidence type="ECO:0000256" key="2">
    <source>
        <dbReference type="SAM" id="SignalP"/>
    </source>
</evidence>
<dbReference type="InterPro" id="IPR013783">
    <property type="entry name" value="Ig-like_fold"/>
</dbReference>
<dbReference type="InterPro" id="IPR003599">
    <property type="entry name" value="Ig_sub"/>
</dbReference>
<keyword evidence="5" id="KW-1185">Reference proteome</keyword>
<protein>
    <recommendedName>
        <fullName evidence="3">Ig-like domain-containing protein</fullName>
    </recommendedName>
</protein>
<dbReference type="EMBL" id="RCHS01000974">
    <property type="protein sequence ID" value="RMX55961.1"/>
    <property type="molecule type" value="Genomic_DNA"/>
</dbReference>
<dbReference type="SMART" id="SM00409">
    <property type="entry name" value="IG"/>
    <property type="match status" value="2"/>
</dbReference>
<dbReference type="SUPFAM" id="SSF48726">
    <property type="entry name" value="Immunoglobulin"/>
    <property type="match status" value="2"/>
</dbReference>
<sequence>MVVMLTYVAICFIVKPTNVTLRVNETKVCKNSSISFTCKAKANPEVHSYQLHVNGVNSTDENSNGSWTKTMSHEGKYRYSCVANNSVGHEESSTVIVTVIAPVTIADMKKHHSVIEGRNLTLECVVAGSSPNVTWTHINSSKIKKGKTWNITKITIQEHGGYICEASNFCGLDRKGTYVDVECNLNTEFTFMIREKNSKLTAKLNDDNSKEFRNKDEEFKNKIKKVIPECHKHVVHKIELSMRDVDL</sequence>
<dbReference type="PANTHER" id="PTHR10075:SF100">
    <property type="entry name" value="FASCICLIN-2"/>
    <property type="match status" value="1"/>
</dbReference>